<comment type="caution">
    <text evidence="1">The sequence shown here is derived from an EMBL/GenBank/DDBJ whole genome shotgun (WGS) entry which is preliminary data.</text>
</comment>
<dbReference type="PANTHER" id="PTHR21178">
    <property type="entry name" value="CILIA- AND FLAGELLA-ASSOCIATED PROTEIN 61"/>
    <property type="match status" value="1"/>
</dbReference>
<evidence type="ECO:0000313" key="1">
    <source>
        <dbReference type="EMBL" id="CAD8121975.1"/>
    </source>
</evidence>
<proteinExistence type="predicted"/>
<sequence>MQEFQVVDAKMVKLDKKGNRIKIDKNAFIPFDYLIINVGLIDTEFEFWIIQISILQNTQFINGLYSIDDPYLYQHFKRTGFKNNNIDLLTRKKKPQNIAIYGNTLSTITFMNGLLNRGVHPSRIHYVIPPKTFKKIDKI</sequence>
<dbReference type="Proteomes" id="UP000692954">
    <property type="component" value="Unassembled WGS sequence"/>
</dbReference>
<keyword evidence="2" id="KW-1185">Reference proteome</keyword>
<gene>
    <name evidence="1" type="ORF">PSON_ATCC_30995.1.T1350118</name>
</gene>
<dbReference type="EMBL" id="CAJJDN010000135">
    <property type="protein sequence ID" value="CAD8121975.1"/>
    <property type="molecule type" value="Genomic_DNA"/>
</dbReference>
<organism evidence="1 2">
    <name type="scientific">Paramecium sonneborni</name>
    <dbReference type="NCBI Taxonomy" id="65129"/>
    <lineage>
        <taxon>Eukaryota</taxon>
        <taxon>Sar</taxon>
        <taxon>Alveolata</taxon>
        <taxon>Ciliophora</taxon>
        <taxon>Intramacronucleata</taxon>
        <taxon>Oligohymenophorea</taxon>
        <taxon>Peniculida</taxon>
        <taxon>Parameciidae</taxon>
        <taxon>Paramecium</taxon>
    </lineage>
</organism>
<dbReference type="AlphaFoldDB" id="A0A8S1R368"/>
<dbReference type="PANTHER" id="PTHR21178:SF8">
    <property type="entry name" value="CILIA- AND FLAGELLA-ASSOCIATED PROTEIN 61"/>
    <property type="match status" value="1"/>
</dbReference>
<evidence type="ECO:0000313" key="2">
    <source>
        <dbReference type="Proteomes" id="UP000692954"/>
    </source>
</evidence>
<dbReference type="InterPro" id="IPR038884">
    <property type="entry name" value="CFAP61"/>
</dbReference>
<protein>
    <submittedName>
        <fullName evidence="1">Uncharacterized protein</fullName>
    </submittedName>
</protein>
<accession>A0A8S1R368</accession>
<name>A0A8S1R368_9CILI</name>
<reference evidence="1" key="1">
    <citation type="submission" date="2021-01" db="EMBL/GenBank/DDBJ databases">
        <authorList>
            <consortium name="Genoscope - CEA"/>
            <person name="William W."/>
        </authorList>
    </citation>
    <scope>NUCLEOTIDE SEQUENCE</scope>
</reference>